<feature type="domain" description="C2" evidence="5">
    <location>
        <begin position="245"/>
        <end position="360"/>
    </location>
</feature>
<dbReference type="PRINTS" id="PR00360">
    <property type="entry name" value="C2DOMAIN"/>
</dbReference>
<feature type="compositionally biased region" description="Low complexity" evidence="4">
    <location>
        <begin position="1"/>
        <end position="19"/>
    </location>
</feature>
<dbReference type="SUPFAM" id="SSF49562">
    <property type="entry name" value="C2 domain (Calcium/lipid-binding domain, CaLB)"/>
    <property type="match status" value="3"/>
</dbReference>
<feature type="region of interest" description="Disordered" evidence="4">
    <location>
        <begin position="1"/>
        <end position="20"/>
    </location>
</feature>
<feature type="compositionally biased region" description="Basic and acidic residues" evidence="4">
    <location>
        <begin position="176"/>
        <end position="194"/>
    </location>
</feature>
<dbReference type="PANTHER" id="PTHR45911">
    <property type="entry name" value="C2 DOMAIN-CONTAINING PROTEIN"/>
    <property type="match status" value="1"/>
</dbReference>
<dbReference type="Proteomes" id="UP001652583">
    <property type="component" value="Chromosome A1"/>
</dbReference>
<keyword evidence="7" id="KW-0472">Membrane</keyword>
<gene>
    <name evidence="7" type="primary">MCTP1</name>
</gene>
<dbReference type="Gene3D" id="2.60.40.150">
    <property type="entry name" value="C2 domain"/>
    <property type="match status" value="3"/>
</dbReference>
<name>A0ABM3NAA4_ACIJB</name>
<dbReference type="RefSeq" id="XP_053056338.1">
    <property type="nucleotide sequence ID" value="XM_053200363.1"/>
</dbReference>
<dbReference type="CDD" id="cd08376">
    <property type="entry name" value="C2B_MCTP_PRT"/>
    <property type="match status" value="1"/>
</dbReference>
<evidence type="ECO:0000256" key="4">
    <source>
        <dbReference type="SAM" id="MobiDB-lite"/>
    </source>
</evidence>
<dbReference type="InterPro" id="IPR035892">
    <property type="entry name" value="C2_domain_sf"/>
</dbReference>
<feature type="compositionally biased region" description="Low complexity" evidence="4">
    <location>
        <begin position="131"/>
        <end position="170"/>
    </location>
</feature>
<dbReference type="PANTHER" id="PTHR45911:SF3">
    <property type="entry name" value="DYSFERLIN-RELATED"/>
    <property type="match status" value="1"/>
</dbReference>
<feature type="domain" description="C2" evidence="5">
    <location>
        <begin position="557"/>
        <end position="680"/>
    </location>
</feature>
<keyword evidence="6" id="KW-1185">Reference proteome</keyword>
<dbReference type="GeneID" id="106968926"/>
<evidence type="ECO:0000256" key="3">
    <source>
        <dbReference type="ARBA" id="ARBA00022837"/>
    </source>
</evidence>
<evidence type="ECO:0000256" key="1">
    <source>
        <dbReference type="ARBA" id="ARBA00007923"/>
    </source>
</evidence>
<comment type="similarity">
    <text evidence="1">Belongs to the MCTP family.</text>
</comment>
<dbReference type="PROSITE" id="PS50004">
    <property type="entry name" value="C2"/>
    <property type="match status" value="3"/>
</dbReference>
<dbReference type="CDD" id="cd08377">
    <property type="entry name" value="C2C_MCTP_PRT"/>
    <property type="match status" value="1"/>
</dbReference>
<reference evidence="7" key="1">
    <citation type="submission" date="2025-08" db="UniProtKB">
        <authorList>
            <consortium name="RefSeq"/>
        </authorList>
    </citation>
    <scope>IDENTIFICATION</scope>
    <source>
        <tissue evidence="7">Blood</tissue>
    </source>
</reference>
<keyword evidence="3" id="KW-0106">Calcium</keyword>
<feature type="region of interest" description="Disordered" evidence="4">
    <location>
        <begin position="31"/>
        <end position="261"/>
    </location>
</feature>
<evidence type="ECO:0000313" key="7">
    <source>
        <dbReference type="RefSeq" id="XP_053056338.1"/>
    </source>
</evidence>
<dbReference type="SMART" id="SM00239">
    <property type="entry name" value="C2"/>
    <property type="match status" value="3"/>
</dbReference>
<protein>
    <submittedName>
        <fullName evidence="7">Multiple C2 and transmembrane domain-containing protein 1 isoform X12</fullName>
    </submittedName>
</protein>
<accession>A0ABM3NAA4</accession>
<sequence length="733" mass="81186">MEPRAAAAGSPEPAAASSSFQARLWKNLQLGVGKSKGGGGGRAGVPERRTADTPSPSPPPPGGRRDALAGVGGAGSRWSGFKKRKQVLDRVFSSSQPNLCCSSPEPLEPGGAGRTEQGSTLRRRIREHLLPAGRGPATTAAGAAGVTPPGGRSPDSAPSSSSASSSLSSSPQPPARGDRARDEGARRRGPEAHLCHQKSSSLPGTACLEQLLEPPPPPAEPAESPVQPRTPEKGEELGSNQKINTAGTSNADVPLPDPGMYQLDITLRRGQSLAARDRGGTSDPYVKFKIGGKEVFRSKIIHKNLNPIWEEKACILVEHLREPLYIKVFDYDFGLQDDFMGSAFLDLTQLELNRPTDVTLTLKDPHYPDHYLGIILLSVILTPKEGEHRDVTMLMRKSWKRSSKFQTQSLRLSDVHRKSHLWRGIVSITLIEGRDLKAMDSNGLSDPYVKFRLGHQKYKSKIMPKTLNPQWREQFDFHLYEERGGIIDITAWDKDAGKRDDFIGRCQVDLSALSREQTHKLELQLEEGEGHLVLLVTLTASATVSISDLSVNSLEDQKEREEILRRYSPLRIFHNLKDVGFLQVKVIRAEGLMVADVTGKSDPFCVVELNNDRLLTHTVYKNLNPEWNKIFTFNIKDIHSVLEVTVYDEDRDRSADFLGKVAIPLLSVKASLRTLIPKEQKYIEEENRLSKQLLLRNFIRMKRCVMVLVNAAYYVNSCFDWDSPPRSLAAFVV</sequence>
<feature type="domain" description="C2" evidence="5">
    <location>
        <begin position="406"/>
        <end position="523"/>
    </location>
</feature>
<feature type="compositionally biased region" description="Polar residues" evidence="4">
    <location>
        <begin position="238"/>
        <end position="251"/>
    </location>
</feature>
<dbReference type="Pfam" id="PF00168">
    <property type="entry name" value="C2"/>
    <property type="match status" value="3"/>
</dbReference>
<feature type="compositionally biased region" description="Gly residues" evidence="4">
    <location>
        <begin position="34"/>
        <end position="43"/>
    </location>
</feature>
<keyword evidence="2" id="KW-0479">Metal-binding</keyword>
<evidence type="ECO:0000259" key="5">
    <source>
        <dbReference type="PROSITE" id="PS50004"/>
    </source>
</evidence>
<feature type="compositionally biased region" description="Polar residues" evidence="4">
    <location>
        <begin position="92"/>
        <end position="101"/>
    </location>
</feature>
<dbReference type="InterPro" id="IPR000008">
    <property type="entry name" value="C2_dom"/>
</dbReference>
<proteinExistence type="inferred from homology"/>
<organism evidence="6 7">
    <name type="scientific">Acinonyx jubatus</name>
    <name type="common">Cheetah</name>
    <dbReference type="NCBI Taxonomy" id="32536"/>
    <lineage>
        <taxon>Eukaryota</taxon>
        <taxon>Metazoa</taxon>
        <taxon>Chordata</taxon>
        <taxon>Craniata</taxon>
        <taxon>Vertebrata</taxon>
        <taxon>Euteleostomi</taxon>
        <taxon>Mammalia</taxon>
        <taxon>Eutheria</taxon>
        <taxon>Laurasiatheria</taxon>
        <taxon>Carnivora</taxon>
        <taxon>Feliformia</taxon>
        <taxon>Felidae</taxon>
        <taxon>Felinae</taxon>
        <taxon>Acinonyx</taxon>
    </lineage>
</organism>
<evidence type="ECO:0000256" key="2">
    <source>
        <dbReference type="ARBA" id="ARBA00022723"/>
    </source>
</evidence>
<dbReference type="CDD" id="cd04042">
    <property type="entry name" value="C2A_MCTP_PRT"/>
    <property type="match status" value="1"/>
</dbReference>
<keyword evidence="7" id="KW-0812">Transmembrane</keyword>
<evidence type="ECO:0000313" key="6">
    <source>
        <dbReference type="Proteomes" id="UP001652583"/>
    </source>
</evidence>